<reference evidence="1" key="1">
    <citation type="submission" date="2020-08" db="EMBL/GenBank/DDBJ databases">
        <title>Genomic evolution and epidemiology of Klebsiella pneumoniae from a major hospital in Beijing, China, over a fifteen-year period: dissemination of known and novel high-risk clones.</title>
        <authorList>
            <person name="Palmieri M."/>
        </authorList>
    </citation>
    <scope>NUCLEOTIDE SEQUENCE</scope>
    <source>
        <strain evidence="1">K7050</strain>
    </source>
</reference>
<evidence type="ECO:0000313" key="2">
    <source>
        <dbReference type="Proteomes" id="UP000646540"/>
    </source>
</evidence>
<protein>
    <submittedName>
        <fullName evidence="1">DUF551 domain-containing protein</fullName>
    </submittedName>
</protein>
<gene>
    <name evidence="1" type="ORF">H8L09_11530</name>
</gene>
<dbReference type="AlphaFoldDB" id="A0A8I0DBJ1"/>
<evidence type="ECO:0000313" key="1">
    <source>
        <dbReference type="EMBL" id="MBC5045994.1"/>
    </source>
</evidence>
<name>A0A8I0DBJ1_9ENTR</name>
<comment type="caution">
    <text evidence="1">The sequence shown here is derived from an EMBL/GenBank/DDBJ whole genome shotgun (WGS) entry which is preliminary data.</text>
</comment>
<dbReference type="Proteomes" id="UP000646540">
    <property type="component" value="Unassembled WGS sequence"/>
</dbReference>
<accession>A0A8I0DBJ1</accession>
<sequence>MDSEPVEMPLDYLQGHKDGLEWASQLAEANHPETGDWLYDDPIELAKA</sequence>
<organism evidence="1 2">
    <name type="scientific">Klebsiella quasipneumoniae</name>
    <dbReference type="NCBI Taxonomy" id="1463165"/>
    <lineage>
        <taxon>Bacteria</taxon>
        <taxon>Pseudomonadati</taxon>
        <taxon>Pseudomonadota</taxon>
        <taxon>Gammaproteobacteria</taxon>
        <taxon>Enterobacterales</taxon>
        <taxon>Enterobacteriaceae</taxon>
        <taxon>Klebsiella/Raoultella group</taxon>
        <taxon>Klebsiella</taxon>
        <taxon>Klebsiella pneumoniae complex</taxon>
    </lineage>
</organism>
<dbReference type="EMBL" id="JACNQW010000007">
    <property type="protein sequence ID" value="MBC5045994.1"/>
    <property type="molecule type" value="Genomic_DNA"/>
</dbReference>
<proteinExistence type="predicted"/>
<feature type="non-terminal residue" evidence="1">
    <location>
        <position position="48"/>
    </location>
</feature>